<dbReference type="PANTHER" id="PTHR33925:SF1">
    <property type="entry name" value="PROTEIN ACCUMULATION AND REPLICATION OF CHLOROPLASTS 6, CHLOROPLASTIC"/>
    <property type="match status" value="1"/>
</dbReference>
<protein>
    <submittedName>
        <fullName evidence="4">DUF4101 domain-containing protein</fullName>
    </submittedName>
</protein>
<feature type="region of interest" description="Disordered" evidence="1">
    <location>
        <begin position="486"/>
        <end position="540"/>
    </location>
</feature>
<dbReference type="CDD" id="cd06257">
    <property type="entry name" value="DnaJ"/>
    <property type="match status" value="1"/>
</dbReference>
<proteinExistence type="predicted"/>
<evidence type="ECO:0000256" key="1">
    <source>
        <dbReference type="SAM" id="MobiDB-lite"/>
    </source>
</evidence>
<dbReference type="Gene3D" id="1.10.287.110">
    <property type="entry name" value="DnaJ domain"/>
    <property type="match status" value="1"/>
</dbReference>
<feature type="region of interest" description="Disordered" evidence="1">
    <location>
        <begin position="446"/>
        <end position="465"/>
    </location>
</feature>
<dbReference type="PANTHER" id="PTHR33925">
    <property type="entry name" value="PLASTID DIVISION PROTEIN CDP1, CHLOROPLASTIC-RELATED"/>
    <property type="match status" value="1"/>
</dbReference>
<keyword evidence="2" id="KW-0812">Transmembrane</keyword>
<dbReference type="SUPFAM" id="SSF46565">
    <property type="entry name" value="Chaperone J-domain"/>
    <property type="match status" value="1"/>
</dbReference>
<dbReference type="EMBL" id="DSRU01000075">
    <property type="protein sequence ID" value="HFM97378.1"/>
    <property type="molecule type" value="Genomic_DNA"/>
</dbReference>
<dbReference type="Pfam" id="PF00226">
    <property type="entry name" value="DnaJ"/>
    <property type="match status" value="1"/>
</dbReference>
<dbReference type="InterPro" id="IPR057137">
    <property type="entry name" value="CDP1-like_a_solenoid_2"/>
</dbReference>
<evidence type="ECO:0000313" key="4">
    <source>
        <dbReference type="EMBL" id="HFM97378.1"/>
    </source>
</evidence>
<dbReference type="Pfam" id="PF23468">
    <property type="entry name" value="ARC6"/>
    <property type="match status" value="1"/>
</dbReference>
<dbReference type="InterPro" id="IPR025344">
    <property type="entry name" value="CDP1-like_IMS"/>
</dbReference>
<feature type="transmembrane region" description="Helical" evidence="2">
    <location>
        <begin position="561"/>
        <end position="582"/>
    </location>
</feature>
<comment type="caution">
    <text evidence="4">The sequence shown here is derived from an EMBL/GenBank/DDBJ whole genome shotgun (WGS) entry which is preliminary data.</text>
</comment>
<dbReference type="Pfam" id="PF25515">
    <property type="entry name" value="Arm_PDR"/>
    <property type="match status" value="1"/>
</dbReference>
<sequence>MFIPLDYYRILGLPLQATSEQLQQAHRDRTLQLPRQEYSDIAINARRSLLDKAYATLSNVSDRRTYDEVFLARAYEVEPDNEAASSSVALAPSSRADSVTPSIEIDDHQFVGALLLLQELGEYELVLRLGRPFLTGGSASLSDGQYGDPALVYPDIVLTVALACLELGREQWQQGQYENAAEALDTGQRLLLREGLFAGVRGEIQSDLFKLRPYRILELLSQSETDVERRHQGLRLLQEMLQERGGIDGSGNDHSGLSIDDFLRFIQQLRSYMTAAEQQVLFEQEASRPSAVATYLAVYALLARGFAEHQPALIRRSHNLLQSLSSRQDVYLEQAVCHLLLGQPEMASHSLEFSQEHEQIAFIRSHSQGAPDLLPGLCLYAERWLQDEVFPHFADLSKQPASLKDYFADLRVQEYLENLGTNAEPIDEPVAASPKAVAASAQVPVVEPPSDRAAHPEVEGFSTQTREDADALIAAARARIAAGANASTYANASSRRPSASVSTAERVPAGGGRSGDAGAGRGDRPVPPAGGATATVSRSEGDLGRVVRRLNRGKRSERMRWIFPVGLVLTFLAAGFLGTWLIRTWASSLRSESRRPQPEQVVQPSPSVSPSPSPTPAATVKMLDKASGEQIIESWLAAKAAAMGPQHETDKLEEVLTGKKLTEWERLSKEAKAGNLHRTYTHKVTVTDVKQKDENADRASVLAEVQEGTTYFESGKQGRTTNSTLKVRYNLVRKDGKWAIQSWSIL</sequence>
<reference evidence="4" key="1">
    <citation type="journal article" date="2020" name="mSystems">
        <title>Genome- and Community-Level Interaction Insights into Carbon Utilization and Element Cycling Functions of Hydrothermarchaeota in Hydrothermal Sediment.</title>
        <authorList>
            <person name="Zhou Z."/>
            <person name="Liu Y."/>
            <person name="Xu W."/>
            <person name="Pan J."/>
            <person name="Luo Z.H."/>
            <person name="Li M."/>
        </authorList>
    </citation>
    <scope>NUCLEOTIDE SEQUENCE [LARGE SCALE GENOMIC DNA]</scope>
    <source>
        <strain evidence="4">SpSt-418</strain>
    </source>
</reference>
<dbReference type="PROSITE" id="PS50076">
    <property type="entry name" value="DNAJ_2"/>
    <property type="match status" value="1"/>
</dbReference>
<keyword evidence="2" id="KW-1133">Transmembrane helix</keyword>
<dbReference type="InterPro" id="IPR001623">
    <property type="entry name" value="DnaJ_domain"/>
</dbReference>
<dbReference type="InterPro" id="IPR036869">
    <property type="entry name" value="J_dom_sf"/>
</dbReference>
<feature type="compositionally biased region" description="Gly residues" evidence="1">
    <location>
        <begin position="509"/>
        <end position="520"/>
    </location>
</feature>
<name>A0A7C3PEW9_9CYAN</name>
<feature type="region of interest" description="Disordered" evidence="1">
    <location>
        <begin position="591"/>
        <end position="619"/>
    </location>
</feature>
<evidence type="ECO:0000256" key="2">
    <source>
        <dbReference type="SAM" id="Phobius"/>
    </source>
</evidence>
<dbReference type="AlphaFoldDB" id="A0A7C3PEW9"/>
<keyword evidence="2" id="KW-0472">Membrane</keyword>
<accession>A0A7C3PEW9</accession>
<organism evidence="4">
    <name type="scientific">Oscillatoriales cyanobacterium SpSt-418</name>
    <dbReference type="NCBI Taxonomy" id="2282169"/>
    <lineage>
        <taxon>Bacteria</taxon>
        <taxon>Bacillati</taxon>
        <taxon>Cyanobacteriota</taxon>
        <taxon>Cyanophyceae</taxon>
        <taxon>Oscillatoriophycideae</taxon>
        <taxon>Oscillatoriales</taxon>
    </lineage>
</organism>
<feature type="domain" description="J" evidence="3">
    <location>
        <begin position="6"/>
        <end position="70"/>
    </location>
</feature>
<gene>
    <name evidence="4" type="ORF">ENR64_06350</name>
</gene>
<evidence type="ECO:0000259" key="3">
    <source>
        <dbReference type="PROSITE" id="PS50076"/>
    </source>
</evidence>
<dbReference type="InterPro" id="IPR058032">
    <property type="entry name" value="CDP1-like_a_solenoid_1"/>
</dbReference>
<dbReference type="Pfam" id="PF13355">
    <property type="entry name" value="ARC6-like_IMS"/>
    <property type="match status" value="1"/>
</dbReference>
<feature type="compositionally biased region" description="Basic and acidic residues" evidence="1">
    <location>
        <begin position="449"/>
        <end position="458"/>
    </location>
</feature>
<dbReference type="InterPro" id="IPR044685">
    <property type="entry name" value="CPD1-like"/>
</dbReference>